<dbReference type="SUPFAM" id="SSF53300">
    <property type="entry name" value="vWA-like"/>
    <property type="match status" value="1"/>
</dbReference>
<evidence type="ECO:0000259" key="1">
    <source>
        <dbReference type="PROSITE" id="PS50127"/>
    </source>
</evidence>
<gene>
    <name evidence="4" type="ORF">LOD99_14351</name>
</gene>
<keyword evidence="5" id="KW-1185">Reference proteome</keyword>
<reference evidence="4 5" key="1">
    <citation type="journal article" date="2023" name="BMC Biol.">
        <title>The compact genome of the sponge Oopsacas minuta (Hexactinellida) is lacking key metazoan core genes.</title>
        <authorList>
            <person name="Santini S."/>
            <person name="Schenkelaars Q."/>
            <person name="Jourda C."/>
            <person name="Duchesne M."/>
            <person name="Belahbib H."/>
            <person name="Rocher C."/>
            <person name="Selva M."/>
            <person name="Riesgo A."/>
            <person name="Vervoort M."/>
            <person name="Leys S.P."/>
            <person name="Kodjabachian L."/>
            <person name="Le Bivic A."/>
            <person name="Borchiellini C."/>
            <person name="Claverie J.M."/>
            <person name="Renard E."/>
        </authorList>
    </citation>
    <scope>NUCLEOTIDE SEQUENCE [LARGE SCALE GENOMIC DNA]</scope>
    <source>
        <strain evidence="4">SPO-2</strain>
    </source>
</reference>
<dbReference type="SUPFAM" id="SSF54495">
    <property type="entry name" value="UBC-like"/>
    <property type="match status" value="1"/>
</dbReference>
<dbReference type="Pfam" id="PF00179">
    <property type="entry name" value="UQ_con"/>
    <property type="match status" value="1"/>
</dbReference>
<evidence type="ECO:0008006" key="6">
    <source>
        <dbReference type="Google" id="ProtNLM"/>
    </source>
</evidence>
<dbReference type="PROSITE" id="PS51698">
    <property type="entry name" value="U_BOX"/>
    <property type="match status" value="1"/>
</dbReference>
<evidence type="ECO:0000313" key="4">
    <source>
        <dbReference type="EMBL" id="KAI6660010.1"/>
    </source>
</evidence>
<dbReference type="AlphaFoldDB" id="A0AAV7KH55"/>
<evidence type="ECO:0000259" key="2">
    <source>
        <dbReference type="PROSITE" id="PS50234"/>
    </source>
</evidence>
<dbReference type="Pfam" id="PF04564">
    <property type="entry name" value="U-box"/>
    <property type="match status" value="1"/>
</dbReference>
<dbReference type="InterPro" id="IPR002035">
    <property type="entry name" value="VWF_A"/>
</dbReference>
<dbReference type="Gene3D" id="3.30.40.10">
    <property type="entry name" value="Zinc/RING finger domain, C3HC4 (zinc finger)"/>
    <property type="match status" value="1"/>
</dbReference>
<feature type="domain" description="U-box" evidence="3">
    <location>
        <begin position="1060"/>
        <end position="1134"/>
    </location>
</feature>
<dbReference type="CDD" id="cd00198">
    <property type="entry name" value="vWFA"/>
    <property type="match status" value="1"/>
</dbReference>
<dbReference type="Gene3D" id="3.40.50.410">
    <property type="entry name" value="von Willebrand factor, type A domain"/>
    <property type="match status" value="1"/>
</dbReference>
<dbReference type="SMART" id="SM00504">
    <property type="entry name" value="Ubox"/>
    <property type="match status" value="1"/>
</dbReference>
<dbReference type="SUPFAM" id="SSF57850">
    <property type="entry name" value="RING/U-box"/>
    <property type="match status" value="1"/>
</dbReference>
<organism evidence="4 5">
    <name type="scientific">Oopsacas minuta</name>
    <dbReference type="NCBI Taxonomy" id="111878"/>
    <lineage>
        <taxon>Eukaryota</taxon>
        <taxon>Metazoa</taxon>
        <taxon>Porifera</taxon>
        <taxon>Hexactinellida</taxon>
        <taxon>Hexasterophora</taxon>
        <taxon>Lyssacinosida</taxon>
        <taxon>Leucopsacidae</taxon>
        <taxon>Oopsacas</taxon>
    </lineage>
</organism>
<feature type="domain" description="VWFA" evidence="2">
    <location>
        <begin position="603"/>
        <end position="781"/>
    </location>
</feature>
<protein>
    <recommendedName>
        <fullName evidence="6">E2 ubiquitin-conjugating enzyme</fullName>
    </recommendedName>
</protein>
<dbReference type="PROSITE" id="PS50127">
    <property type="entry name" value="UBC_2"/>
    <property type="match status" value="1"/>
</dbReference>
<proteinExistence type="predicted"/>
<sequence length="1138" mass="130862">MASKNSDNELFIFLKNHNFGKYFANFKNQGAHDVIDILDGVDKDVLTNDIGMSLLEANRFMKMVENYKKPTIEEDIEELSRLQSKRLKMDINYQLFTTLQPPLNVISSINTTELRYYDLVNMICIRERDILGEELTVELYSCEGYPLATYPGAYIRKLSDWCLEEYNDNRLLYAIPRPKIYTDCQIMHTTNKLPKGKDKVHVLTIDYTIKTNCCKGTYYELCNSIQEITGIPAHLIQIKANNELIFKPTTDHSLSTLNVPIIKGSVIEFFTPQEFWESLWCNNFSFVQYHPCWHNQQSKYGISQFFSCLYSLSDWMYENNNDRLCLETLGHIRSITGCPPLIHSLYLLFSKINITLPHIAAITEVLMHLFQNIKPKQYKEKGFIGAVVQDSEVAEYTNLFWAFLISRAEVYHGNTENFETISLIDNASGKKLENPLAVTNSPGKHIIDKKYYKGEKENAEITLWFKRLTTSFLTDEAVVWKRVQMHPCGVDLTPEWKQLTIEFKNYPPLCIQAPLLVKSSECTPPAMLPINNVEIGVYISDAKDGSRNYIYFDVLTGKENLFDVDILDKVLKSNPPKCMDILKQCNRKPRDDMGRLTRDPEEVTLVLLDTSGSMKHEYENGKTRCEAVIEAFIAFSDRTNAYDLKHAIGLVLFTENSTLEYPISENIKEFSDKFTSFPSGQMTAIYKAINFAIQEFHGFDLSYPQYSHVQKRILCLTDGDDNSSKLTAEQATNMLLKHRIIMDTVILSNELTYTHYIAKASGGYSFRPKSCAELLAIFENEPMLTLSMRKQVKSLLSPCDDSDPVLLQSKGKVNKADIQFSHTMSMMQLLTGLNTEQLCDGWLTNDISSSFDETTEHVTPEKLEKPSITMHKCLTYAMRQKHLGKIVYTVTHTKRLLQELAYYATEPHESFQIFPCEESIDFWQLILTGPSHTCYEGGIFHLFIEFTDKYPSKPPNIRFITPIYHCNINQAGKVCHSILDRYYTPGIRLKEILNYVYGLLLDPAPDDPLDTVKATELKFNPNMYTANARAYTAKHAKQYKTTIDLKMKILMKAESYDGDMYQSDYVCPLTGELFVDPCNNNEGETYEREAIESHIKSGCEYDPFSFLPLKEEDLRPNKSIKKIVDQYRKDITDEAKMK</sequence>
<dbReference type="EMBL" id="JAKMXF010000044">
    <property type="protein sequence ID" value="KAI6660010.1"/>
    <property type="molecule type" value="Genomic_DNA"/>
</dbReference>
<dbReference type="Pfam" id="PF13519">
    <property type="entry name" value="VWA_2"/>
    <property type="match status" value="1"/>
</dbReference>
<feature type="domain" description="UBC core" evidence="1">
    <location>
        <begin position="891"/>
        <end position="1037"/>
    </location>
</feature>
<evidence type="ECO:0000313" key="5">
    <source>
        <dbReference type="Proteomes" id="UP001165289"/>
    </source>
</evidence>
<dbReference type="Gene3D" id="3.10.110.10">
    <property type="entry name" value="Ubiquitin Conjugating Enzyme"/>
    <property type="match status" value="1"/>
</dbReference>
<dbReference type="PROSITE" id="PS50234">
    <property type="entry name" value="VWFA"/>
    <property type="match status" value="1"/>
</dbReference>
<dbReference type="Proteomes" id="UP001165289">
    <property type="component" value="Unassembled WGS sequence"/>
</dbReference>
<accession>A0AAV7KH55</accession>
<comment type="caution">
    <text evidence="4">The sequence shown here is derived from an EMBL/GenBank/DDBJ whole genome shotgun (WGS) entry which is preliminary data.</text>
</comment>
<dbReference type="InterPro" id="IPR000608">
    <property type="entry name" value="UBC"/>
</dbReference>
<dbReference type="InterPro" id="IPR013083">
    <property type="entry name" value="Znf_RING/FYVE/PHD"/>
</dbReference>
<evidence type="ECO:0000259" key="3">
    <source>
        <dbReference type="PROSITE" id="PS51698"/>
    </source>
</evidence>
<dbReference type="GO" id="GO:0016567">
    <property type="term" value="P:protein ubiquitination"/>
    <property type="evidence" value="ECO:0007669"/>
    <property type="project" value="InterPro"/>
</dbReference>
<dbReference type="InterPro" id="IPR003613">
    <property type="entry name" value="Ubox_domain"/>
</dbReference>
<dbReference type="InterPro" id="IPR036465">
    <property type="entry name" value="vWFA_dom_sf"/>
</dbReference>
<dbReference type="PANTHER" id="PTHR24068">
    <property type="entry name" value="UBIQUITIN-CONJUGATING ENZYME E2"/>
    <property type="match status" value="1"/>
</dbReference>
<dbReference type="SMART" id="SM00212">
    <property type="entry name" value="UBCc"/>
    <property type="match status" value="1"/>
</dbReference>
<dbReference type="InterPro" id="IPR016135">
    <property type="entry name" value="UBQ-conjugating_enzyme/RWD"/>
</dbReference>
<name>A0AAV7KH55_9METZ</name>
<dbReference type="GO" id="GO:0004842">
    <property type="term" value="F:ubiquitin-protein transferase activity"/>
    <property type="evidence" value="ECO:0007669"/>
    <property type="project" value="InterPro"/>
</dbReference>